<dbReference type="HOGENOM" id="CLU_2719216_0_0_6"/>
<organism evidence="1 2">
    <name type="scientific">Pseudomonas fluorescens (strain ATCC BAA-477 / NRRL B-23932 / Pf-5)</name>
    <dbReference type="NCBI Taxonomy" id="220664"/>
    <lineage>
        <taxon>Bacteria</taxon>
        <taxon>Pseudomonadati</taxon>
        <taxon>Pseudomonadota</taxon>
        <taxon>Gammaproteobacteria</taxon>
        <taxon>Pseudomonadales</taxon>
        <taxon>Pseudomonadaceae</taxon>
        <taxon>Pseudomonas</taxon>
    </lineage>
</organism>
<dbReference type="KEGG" id="pfl:PFL_1524"/>
<gene>
    <name evidence="1" type="ordered locus">PFL_1524</name>
</gene>
<dbReference type="Proteomes" id="UP000008540">
    <property type="component" value="Chromosome"/>
</dbReference>
<reference evidence="1 2" key="1">
    <citation type="journal article" date="2005" name="Nat. Biotechnol.">
        <title>Complete genome sequence of the plant commensal Pseudomonas fluorescens Pf-5.</title>
        <authorList>
            <person name="Paulsen I.T."/>
            <person name="Press C.M."/>
            <person name="Ravel J."/>
            <person name="Kobayashi D.Y."/>
            <person name="Myers G.S."/>
            <person name="Mavrodi D.V."/>
            <person name="DeBoy R.T."/>
            <person name="Seshadri R."/>
            <person name="Ren Q."/>
            <person name="Madupu R."/>
            <person name="Dodson R.J."/>
            <person name="Durkin A.S."/>
            <person name="Brinkac L.M."/>
            <person name="Daugherty S.C."/>
            <person name="Sullivan S.A."/>
            <person name="Rosovitz M.J."/>
            <person name="Gwinn M.L."/>
            <person name="Zhou L."/>
            <person name="Schneider D.J."/>
            <person name="Cartinhour S.W."/>
            <person name="Nelson W.C."/>
            <person name="Weidman J."/>
            <person name="Watkins K."/>
            <person name="Tran K."/>
            <person name="Khouri H."/>
            <person name="Pierson E.A."/>
            <person name="Pierson L.S.III."/>
            <person name="Thomashow L.S."/>
            <person name="Loper J.E."/>
        </authorList>
    </citation>
    <scope>NUCLEOTIDE SEQUENCE [LARGE SCALE GENOMIC DNA]</scope>
    <source>
        <strain evidence="2">ATCC BAA-477 / NRRL B-23932 / Pf-5</strain>
    </source>
</reference>
<evidence type="ECO:0000313" key="1">
    <source>
        <dbReference type="EMBL" id="AAY90807.1"/>
    </source>
</evidence>
<evidence type="ECO:0000313" key="2">
    <source>
        <dbReference type="Proteomes" id="UP000008540"/>
    </source>
</evidence>
<protein>
    <submittedName>
        <fullName evidence="1">Uncharacterized protein</fullName>
    </submittedName>
</protein>
<proteinExistence type="predicted"/>
<accession>Q4KGI2</accession>
<dbReference type="STRING" id="220664.PFL_1524"/>
<sequence>MIIGPAVKAAQALGIATDGPYPGDTIFLKVQGDARPSRSLAAWAPTATDRSISWFPHSHALAWECFLASAVC</sequence>
<dbReference type="EMBL" id="CP000076">
    <property type="protein sequence ID" value="AAY90807.1"/>
    <property type="molecule type" value="Genomic_DNA"/>
</dbReference>
<name>Q4KGI2_PSEF5</name>
<dbReference type="AlphaFoldDB" id="Q4KGI2"/>